<comment type="caution">
    <text evidence="2">The sequence shown here is derived from an EMBL/GenBank/DDBJ whole genome shotgun (WGS) entry which is preliminary data.</text>
</comment>
<dbReference type="EMBL" id="SZPZ01000001">
    <property type="protein sequence ID" value="TKK82898.1"/>
    <property type="molecule type" value="Genomic_DNA"/>
</dbReference>
<feature type="compositionally biased region" description="Basic and acidic residues" evidence="1">
    <location>
        <begin position="1"/>
        <end position="10"/>
    </location>
</feature>
<organism evidence="2 3">
    <name type="scientific">Kribbella jiaozuonensis</name>
    <dbReference type="NCBI Taxonomy" id="2575441"/>
    <lineage>
        <taxon>Bacteria</taxon>
        <taxon>Bacillati</taxon>
        <taxon>Actinomycetota</taxon>
        <taxon>Actinomycetes</taxon>
        <taxon>Propionibacteriales</taxon>
        <taxon>Kribbellaceae</taxon>
        <taxon>Kribbella</taxon>
    </lineage>
</organism>
<dbReference type="Pfam" id="PF13650">
    <property type="entry name" value="Asp_protease_2"/>
    <property type="match status" value="1"/>
</dbReference>
<dbReference type="CDD" id="cd05483">
    <property type="entry name" value="retropepsin_like_bacteria"/>
    <property type="match status" value="1"/>
</dbReference>
<evidence type="ECO:0000313" key="3">
    <source>
        <dbReference type="Proteomes" id="UP000305836"/>
    </source>
</evidence>
<dbReference type="AlphaFoldDB" id="A0A4U3M2C8"/>
<dbReference type="Proteomes" id="UP000305836">
    <property type="component" value="Unassembled WGS sequence"/>
</dbReference>
<keyword evidence="3" id="KW-1185">Reference proteome</keyword>
<feature type="region of interest" description="Disordered" evidence="1">
    <location>
        <begin position="1"/>
        <end position="34"/>
    </location>
</feature>
<protein>
    <recommendedName>
        <fullName evidence="4">Aspartyl protease</fullName>
    </recommendedName>
</protein>
<evidence type="ECO:0000256" key="1">
    <source>
        <dbReference type="SAM" id="MobiDB-lite"/>
    </source>
</evidence>
<gene>
    <name evidence="2" type="ORF">FDA38_09160</name>
</gene>
<proteinExistence type="predicted"/>
<evidence type="ECO:0000313" key="2">
    <source>
        <dbReference type="EMBL" id="TKK82898.1"/>
    </source>
</evidence>
<reference evidence="2 3" key="1">
    <citation type="submission" date="2019-04" db="EMBL/GenBank/DDBJ databases">
        <title>Kribbella sp. NEAU-THZ 27 nov., a novel actinomycete isolated from soil.</title>
        <authorList>
            <person name="Duan L."/>
        </authorList>
    </citation>
    <scope>NUCLEOTIDE SEQUENCE [LARGE SCALE GENOMIC DNA]</scope>
    <source>
        <strain evidence="3">NEAU-THZ27</strain>
    </source>
</reference>
<dbReference type="InterPro" id="IPR021109">
    <property type="entry name" value="Peptidase_aspartic_dom_sf"/>
</dbReference>
<evidence type="ECO:0008006" key="4">
    <source>
        <dbReference type="Google" id="ProtNLM"/>
    </source>
</evidence>
<accession>A0A4U3M2C8</accession>
<dbReference type="Gene3D" id="2.40.70.10">
    <property type="entry name" value="Acid Proteases"/>
    <property type="match status" value="2"/>
</dbReference>
<dbReference type="InterPro" id="IPR034122">
    <property type="entry name" value="Retropepsin-like_bacterial"/>
</dbReference>
<sequence length="337" mass="36108">MVGYDRHDSGVPRSGVGEAGEVRGAAAGGRERDHVGVHVERRRERADACHQQLARIPPRPDRARPAAHAGQLTVTTIAFDRLQHLVQVPVTVGTTEYPFLVDTGIGTTVISSALADRLDGATTGETFTGRRMSGQAIEVPLVRVPRIALGDYVVEGHVAGVADLGDAFAGILGPTFFENQTVTTDPDAKTLSIQPREEFLADGPEIPLDVRRESVSADPFAQLVLPSGREITVEVDTGSDSLILDARFAADCGIDLEGPDVTTRTGTDETGYVWQRQWATIAGSVHLAAAPQTAQAAPRILFQDIIHDGLVGTGYLERYRMTFDITGARLVLGTRTL</sequence>
<name>A0A4U3M2C8_9ACTN</name>
<dbReference type="OrthoDB" id="3812177at2"/>
<dbReference type="SUPFAM" id="SSF50630">
    <property type="entry name" value="Acid proteases"/>
    <property type="match status" value="2"/>
</dbReference>